<dbReference type="FunFam" id="1.20.1280.290:FF:000018">
    <property type="entry name" value="Cystinosin homolog"/>
    <property type="match status" value="1"/>
</dbReference>
<feature type="transmembrane region" description="Helical" evidence="12">
    <location>
        <begin position="384"/>
        <end position="403"/>
    </location>
</feature>
<dbReference type="EMBL" id="CAJFCV020000002">
    <property type="protein sequence ID" value="CAG9099646.1"/>
    <property type="molecule type" value="Genomic_DNA"/>
</dbReference>
<dbReference type="SMR" id="A0A1I7SWL9"/>
<evidence type="ECO:0000256" key="11">
    <source>
        <dbReference type="ARBA" id="ARBA00074957"/>
    </source>
</evidence>
<keyword evidence="4 12" id="KW-0812">Transmembrane</keyword>
<evidence type="ECO:0000256" key="8">
    <source>
        <dbReference type="ARBA" id="ARBA00023136"/>
    </source>
</evidence>
<evidence type="ECO:0000313" key="13">
    <source>
        <dbReference type="EMBL" id="CAD5216465.1"/>
    </source>
</evidence>
<dbReference type="OrthoDB" id="75720at2759"/>
<feature type="transmembrane region" description="Helical" evidence="12">
    <location>
        <begin position="284"/>
        <end position="303"/>
    </location>
</feature>
<proteinExistence type="inferred from homology"/>
<evidence type="ECO:0000256" key="3">
    <source>
        <dbReference type="ARBA" id="ARBA00022448"/>
    </source>
</evidence>
<dbReference type="WBParaSite" id="BXY_1745000.1">
    <property type="protein sequence ID" value="BXY_1745000.1"/>
    <property type="gene ID" value="BXY_1745000"/>
</dbReference>
<dbReference type="GO" id="GO:0015184">
    <property type="term" value="F:L-cystine transmembrane transporter activity"/>
    <property type="evidence" value="ECO:0007669"/>
    <property type="project" value="TreeGrafter"/>
</dbReference>
<evidence type="ECO:0000256" key="7">
    <source>
        <dbReference type="ARBA" id="ARBA00022989"/>
    </source>
</evidence>
<feature type="transmembrane region" description="Helical" evidence="12">
    <location>
        <begin position="340"/>
        <end position="364"/>
    </location>
</feature>
<evidence type="ECO:0000313" key="17">
    <source>
        <dbReference type="WBParaSite" id="BXY_1745000.1"/>
    </source>
</evidence>
<protein>
    <recommendedName>
        <fullName evidence="11">Cystinosin homolog</fullName>
    </recommendedName>
</protein>
<evidence type="ECO:0000256" key="6">
    <source>
        <dbReference type="ARBA" id="ARBA00022847"/>
    </source>
</evidence>
<dbReference type="AlphaFoldDB" id="A0A1I7SWL9"/>
<keyword evidence="5" id="KW-0677">Repeat</keyword>
<feature type="transmembrane region" description="Helical" evidence="12">
    <location>
        <begin position="208"/>
        <end position="228"/>
    </location>
</feature>
<reference evidence="14" key="2">
    <citation type="submission" date="2020-08" db="EMBL/GenBank/DDBJ databases">
        <authorList>
            <person name="Kikuchi T."/>
        </authorList>
    </citation>
    <scope>NUCLEOTIDE SEQUENCE</scope>
    <source>
        <strain evidence="13">Ka4C1</strain>
    </source>
</reference>
<dbReference type="Proteomes" id="UP000095284">
    <property type="component" value="Unplaced"/>
</dbReference>
<dbReference type="Proteomes" id="UP000582659">
    <property type="component" value="Unassembled WGS sequence"/>
</dbReference>
<keyword evidence="7 12" id="KW-1133">Transmembrane helix</keyword>
<dbReference type="Gene3D" id="1.20.1280.290">
    <property type="match status" value="2"/>
</dbReference>
<keyword evidence="6" id="KW-0769">Symport</keyword>
<evidence type="ECO:0000313" key="16">
    <source>
        <dbReference type="Proteomes" id="UP000659654"/>
    </source>
</evidence>
<evidence type="ECO:0000256" key="12">
    <source>
        <dbReference type="SAM" id="Phobius"/>
    </source>
</evidence>
<dbReference type="Pfam" id="PF04193">
    <property type="entry name" value="PQ-loop"/>
    <property type="match status" value="2"/>
</dbReference>
<evidence type="ECO:0000256" key="2">
    <source>
        <dbReference type="ARBA" id="ARBA00006855"/>
    </source>
</evidence>
<name>A0A1I7SWL9_BURXY</name>
<dbReference type="GO" id="GO:0015293">
    <property type="term" value="F:symporter activity"/>
    <property type="evidence" value="ECO:0007669"/>
    <property type="project" value="UniProtKB-KW"/>
</dbReference>
<dbReference type="PANTHER" id="PTHR13131">
    <property type="entry name" value="CYSTINOSIN"/>
    <property type="match status" value="1"/>
</dbReference>
<evidence type="ECO:0000256" key="10">
    <source>
        <dbReference type="ARBA" id="ARBA00048473"/>
    </source>
</evidence>
<sequence>MATSVAAEEGTSFIPRPVVQTDGLIGLIRKEFSMSRVILLFAVIGFVSVYANETIRKVREHDDRLLTEPNSLDLIIHETKTITFTLNYNLNPNDSLHVVLNTQPYFSLSDESLDLSSQNDVVQVNVTGLSVTSRTYVDIASCKTKDGSQCPLEGKKVFVMVRVMYSYVLNFMVQATGWVYFVAWSISFYPQIWLNFSRKSVEGLNFDFLVLNIIGFTCYTIYNVLLFFDPEVQDLYIIENPRGGIPVLPNDVVFAIHALVACLITGFQCFIYERGGQRISHICWGWGSLLVLTAVGCLVATFFNALNWLQFITGLSYIKLAVTCSKYIPQAILNFRRKSTVGWSIGNILLDFTGGSMDIMQMILSALNTEDWSPFTGNAVKFGLGLVSMIFDVLFIVQHYCLYRHSEGFDLKTSKTSSEKSTVEVIA</sequence>
<feature type="transmembrane region" description="Helical" evidence="12">
    <location>
        <begin position="252"/>
        <end position="272"/>
    </location>
</feature>
<keyword evidence="8 12" id="KW-0472">Membrane</keyword>
<evidence type="ECO:0000313" key="14">
    <source>
        <dbReference type="EMBL" id="CAG9099646.1"/>
    </source>
</evidence>
<keyword evidence="9" id="KW-0458">Lysosome</keyword>
<comment type="catalytic activity">
    <reaction evidence="10">
        <text>L-cystine(out) + H(+)(out) = L-cystine(in) + H(+)(in)</text>
        <dbReference type="Rhea" id="RHEA:66172"/>
        <dbReference type="ChEBI" id="CHEBI:15378"/>
        <dbReference type="ChEBI" id="CHEBI:35491"/>
    </reaction>
    <physiologicalReaction direction="left-to-right" evidence="10">
        <dbReference type="Rhea" id="RHEA:66173"/>
    </physiologicalReaction>
</comment>
<evidence type="ECO:0000256" key="1">
    <source>
        <dbReference type="ARBA" id="ARBA00004155"/>
    </source>
</evidence>
<keyword evidence="16" id="KW-1185">Reference proteome</keyword>
<organism evidence="15 17">
    <name type="scientific">Bursaphelenchus xylophilus</name>
    <name type="common">Pinewood nematode worm</name>
    <name type="synonym">Aphelenchoides xylophilus</name>
    <dbReference type="NCBI Taxonomy" id="6326"/>
    <lineage>
        <taxon>Eukaryota</taxon>
        <taxon>Metazoa</taxon>
        <taxon>Ecdysozoa</taxon>
        <taxon>Nematoda</taxon>
        <taxon>Chromadorea</taxon>
        <taxon>Rhabditida</taxon>
        <taxon>Tylenchina</taxon>
        <taxon>Tylenchomorpha</taxon>
        <taxon>Aphelenchoidea</taxon>
        <taxon>Aphelenchoididae</taxon>
        <taxon>Bursaphelenchus</taxon>
    </lineage>
</organism>
<dbReference type="NCBIfam" id="TIGR00951">
    <property type="entry name" value="2A43"/>
    <property type="match status" value="1"/>
</dbReference>
<accession>A0A1I7SWL9</accession>
<dbReference type="InterPro" id="IPR005282">
    <property type="entry name" value="LC_transporter"/>
</dbReference>
<dbReference type="Proteomes" id="UP000659654">
    <property type="component" value="Unassembled WGS sequence"/>
</dbReference>
<dbReference type="GO" id="GO:0005765">
    <property type="term" value="C:lysosomal membrane"/>
    <property type="evidence" value="ECO:0007669"/>
    <property type="project" value="UniProtKB-SubCell"/>
</dbReference>
<reference evidence="17" key="1">
    <citation type="submission" date="2016-11" db="UniProtKB">
        <authorList>
            <consortium name="WormBaseParasite"/>
        </authorList>
    </citation>
    <scope>IDENTIFICATION</scope>
</reference>
<evidence type="ECO:0000313" key="15">
    <source>
        <dbReference type="Proteomes" id="UP000095284"/>
    </source>
</evidence>
<dbReference type="InterPro" id="IPR006603">
    <property type="entry name" value="PQ-loop_rpt"/>
</dbReference>
<evidence type="ECO:0000256" key="5">
    <source>
        <dbReference type="ARBA" id="ARBA00022737"/>
    </source>
</evidence>
<evidence type="ECO:0000256" key="9">
    <source>
        <dbReference type="ARBA" id="ARBA00023228"/>
    </source>
</evidence>
<gene>
    <name evidence="13" type="ORF">BXYJ_LOCUS4543</name>
</gene>
<comment type="subcellular location">
    <subcellularLocation>
        <location evidence="1">Lysosome membrane</location>
        <topology evidence="1">Multi-pass membrane protein</topology>
    </subcellularLocation>
</comment>
<dbReference type="EMBL" id="CAJFDI010000002">
    <property type="protein sequence ID" value="CAD5216465.1"/>
    <property type="molecule type" value="Genomic_DNA"/>
</dbReference>
<dbReference type="PANTHER" id="PTHR13131:SF5">
    <property type="entry name" value="CYSTINOSIN"/>
    <property type="match status" value="1"/>
</dbReference>
<dbReference type="eggNOG" id="KOG3145">
    <property type="taxonomic scope" value="Eukaryota"/>
</dbReference>
<dbReference type="SMART" id="SM00679">
    <property type="entry name" value="CTNS"/>
    <property type="match status" value="2"/>
</dbReference>
<comment type="similarity">
    <text evidence="2">Belongs to the cystinosin family.</text>
</comment>
<evidence type="ECO:0000256" key="4">
    <source>
        <dbReference type="ARBA" id="ARBA00022692"/>
    </source>
</evidence>
<feature type="transmembrane region" description="Helical" evidence="12">
    <location>
        <begin position="33"/>
        <end position="51"/>
    </location>
</feature>
<keyword evidence="3" id="KW-0813">Transport</keyword>
<dbReference type="FunFam" id="1.20.1280.290:FF:000016">
    <property type="entry name" value="Cystinosin homolog"/>
    <property type="match status" value="1"/>
</dbReference>